<dbReference type="GO" id="GO:0016706">
    <property type="term" value="F:2-oxoglutarate-dependent dioxygenase activity"/>
    <property type="evidence" value="ECO:0007669"/>
    <property type="project" value="UniProtKB-ARBA"/>
</dbReference>
<keyword evidence="6" id="KW-0408">Iron</keyword>
<evidence type="ECO:0000256" key="1">
    <source>
        <dbReference type="ARBA" id="ARBA00001954"/>
    </source>
</evidence>
<organism evidence="9">
    <name type="scientific">Symploca sp. SIO1C4</name>
    <dbReference type="NCBI Taxonomy" id="2607765"/>
    <lineage>
        <taxon>Bacteria</taxon>
        <taxon>Bacillati</taxon>
        <taxon>Cyanobacteriota</taxon>
        <taxon>Cyanophyceae</taxon>
        <taxon>Coleofasciculales</taxon>
        <taxon>Coleofasciculaceae</taxon>
        <taxon>Symploca</taxon>
    </lineage>
</organism>
<dbReference type="FunFam" id="3.30.2020.30:FF:000002">
    <property type="entry name" value="Putative gamma-butyrobetaine dioxygenase"/>
    <property type="match status" value="1"/>
</dbReference>
<protein>
    <submittedName>
        <fullName evidence="9">DUF971 domain-containing protein</fullName>
    </submittedName>
</protein>
<dbReference type="InterPro" id="IPR010376">
    <property type="entry name" value="GBBH-like_N"/>
</dbReference>
<dbReference type="InterPro" id="IPR050411">
    <property type="entry name" value="AlphaKG_dependent_hydroxylases"/>
</dbReference>
<evidence type="ECO:0000259" key="8">
    <source>
        <dbReference type="Pfam" id="PF06155"/>
    </source>
</evidence>
<dbReference type="Gene3D" id="3.60.130.10">
    <property type="entry name" value="Clavaminate synthase-like"/>
    <property type="match status" value="1"/>
</dbReference>
<sequence length="393" mass="46202">MVQNLTMRNQSERYQISEVQQDSRKLVLNWADGHQSRFHYIWLRDNCYCSECGDPRHGEKHFHVINVPEDIKPLSVDWDNDQGLKIIWSPDGHRSVYEPQWLRLHCYSTTERENRLHTPILWDREIATNLPLLAYEEVKSGDIGKLQMLESLRDYGICFLKNVPPRLGELESVAQLLGPIVESNYGRVFDIVITPEESRTSVANSGRRLMPHTDDAYQDAPPGIIFFHCLIASNDGSGQSIFVDGFELLQRLRQEDPEGFKLLSKYELCFRKRYDARIDMQTCEPIIHLDSRGNLKRVRISNLFAAPLDMPEEVIEPFYAAYRKLMRLYADNRYWLQLQLQPGELVVFDNYRILHGRTEIEMTNQCRHLRHCCVDRDYLHSQLRLLTHRLERT</sequence>
<evidence type="ECO:0000256" key="3">
    <source>
        <dbReference type="ARBA" id="ARBA00022723"/>
    </source>
</evidence>
<dbReference type="SUPFAM" id="SSF51197">
    <property type="entry name" value="Clavaminate synthase-like"/>
    <property type="match status" value="1"/>
</dbReference>
<dbReference type="InterPro" id="IPR003819">
    <property type="entry name" value="TauD/TfdA-like"/>
</dbReference>
<dbReference type="Pfam" id="PF02668">
    <property type="entry name" value="TauD"/>
    <property type="match status" value="1"/>
</dbReference>
<comment type="similarity">
    <text evidence="2">Belongs to the gamma-BBH/TMLD family.</text>
</comment>
<keyword evidence="5" id="KW-0560">Oxidoreductase</keyword>
<accession>A0A6B3NAU1</accession>
<keyword evidence="3" id="KW-0479">Metal-binding</keyword>
<name>A0A6B3NAU1_9CYAN</name>
<feature type="domain" description="Gamma-butyrobetaine hydroxylase-like N-terminal" evidence="8">
    <location>
        <begin position="19"/>
        <end position="103"/>
    </location>
</feature>
<dbReference type="PANTHER" id="PTHR10696:SF25">
    <property type="entry name" value="OXIDOREDUCTASE AIM17-RELATED"/>
    <property type="match status" value="1"/>
</dbReference>
<dbReference type="EMBL" id="JAAHFQ010000250">
    <property type="protein sequence ID" value="NER28700.1"/>
    <property type="molecule type" value="Genomic_DNA"/>
</dbReference>
<feature type="domain" description="TauD/TfdA-like" evidence="7">
    <location>
        <begin position="144"/>
        <end position="373"/>
    </location>
</feature>
<dbReference type="InterPro" id="IPR038492">
    <property type="entry name" value="GBBH-like_N_sf"/>
</dbReference>
<evidence type="ECO:0000256" key="4">
    <source>
        <dbReference type="ARBA" id="ARBA00022964"/>
    </source>
</evidence>
<evidence type="ECO:0000256" key="2">
    <source>
        <dbReference type="ARBA" id="ARBA00008654"/>
    </source>
</evidence>
<evidence type="ECO:0000256" key="6">
    <source>
        <dbReference type="ARBA" id="ARBA00023004"/>
    </source>
</evidence>
<dbReference type="Gene3D" id="3.30.2020.30">
    <property type="match status" value="1"/>
</dbReference>
<comment type="cofactor">
    <cofactor evidence="1">
        <name>Fe(2+)</name>
        <dbReference type="ChEBI" id="CHEBI:29033"/>
    </cofactor>
</comment>
<proteinExistence type="inferred from homology"/>
<dbReference type="PANTHER" id="PTHR10696">
    <property type="entry name" value="GAMMA-BUTYROBETAINE HYDROXYLASE-RELATED"/>
    <property type="match status" value="1"/>
</dbReference>
<keyword evidence="4" id="KW-0223">Dioxygenase</keyword>
<evidence type="ECO:0000256" key="5">
    <source>
        <dbReference type="ARBA" id="ARBA00023002"/>
    </source>
</evidence>
<evidence type="ECO:0000313" key="9">
    <source>
        <dbReference type="EMBL" id="NER28700.1"/>
    </source>
</evidence>
<evidence type="ECO:0000259" key="7">
    <source>
        <dbReference type="Pfam" id="PF02668"/>
    </source>
</evidence>
<dbReference type="Pfam" id="PF06155">
    <property type="entry name" value="GBBH-like_N"/>
    <property type="match status" value="1"/>
</dbReference>
<dbReference type="InterPro" id="IPR042098">
    <property type="entry name" value="TauD-like_sf"/>
</dbReference>
<gene>
    <name evidence="9" type="ORF">F6J89_13960</name>
</gene>
<dbReference type="AlphaFoldDB" id="A0A6B3NAU1"/>
<comment type="caution">
    <text evidence="9">The sequence shown here is derived from an EMBL/GenBank/DDBJ whole genome shotgun (WGS) entry which is preliminary data.</text>
</comment>
<dbReference type="GO" id="GO:0045329">
    <property type="term" value="P:carnitine biosynthetic process"/>
    <property type="evidence" value="ECO:0007669"/>
    <property type="project" value="TreeGrafter"/>
</dbReference>
<dbReference type="GO" id="GO:0046872">
    <property type="term" value="F:metal ion binding"/>
    <property type="evidence" value="ECO:0007669"/>
    <property type="project" value="UniProtKB-KW"/>
</dbReference>
<reference evidence="9" key="1">
    <citation type="submission" date="2019-11" db="EMBL/GenBank/DDBJ databases">
        <title>Genomic insights into an expanded diversity of filamentous marine cyanobacteria reveals the extraordinary biosynthetic potential of Moorea and Okeania.</title>
        <authorList>
            <person name="Ferreira Leao T."/>
            <person name="Wang M."/>
            <person name="Moss N."/>
            <person name="Da Silva R."/>
            <person name="Sanders J."/>
            <person name="Nurk S."/>
            <person name="Gurevich A."/>
            <person name="Humphrey G."/>
            <person name="Reher R."/>
            <person name="Zhu Q."/>
            <person name="Belda-Ferre P."/>
            <person name="Glukhov E."/>
            <person name="Rex R."/>
            <person name="Dorrestein P.C."/>
            <person name="Knight R."/>
            <person name="Pevzner P."/>
            <person name="Gerwick W.H."/>
            <person name="Gerwick L."/>
        </authorList>
    </citation>
    <scope>NUCLEOTIDE SEQUENCE</scope>
    <source>
        <strain evidence="9">SIO1C4</strain>
    </source>
</reference>